<accession>A0A7C4LMX2</accession>
<gene>
    <name evidence="1" type="ORF">ENS64_17690</name>
</gene>
<dbReference type="EMBL" id="DSVQ01000019">
    <property type="protein sequence ID" value="HGT41082.1"/>
    <property type="molecule type" value="Genomic_DNA"/>
</dbReference>
<proteinExistence type="predicted"/>
<dbReference type="PROSITE" id="PS51257">
    <property type="entry name" value="PROKAR_LIPOPROTEIN"/>
    <property type="match status" value="1"/>
</dbReference>
<protein>
    <recommendedName>
        <fullName evidence="2">Lipoprotein</fullName>
    </recommendedName>
</protein>
<comment type="caution">
    <text evidence="1">The sequence shown here is derived from an EMBL/GenBank/DDBJ whole genome shotgun (WGS) entry which is preliminary data.</text>
</comment>
<reference evidence="1" key="1">
    <citation type="journal article" date="2020" name="mSystems">
        <title>Genome- and Community-Level Interaction Insights into Carbon Utilization and Element Cycling Functions of Hydrothermarchaeota in Hydrothermal Sediment.</title>
        <authorList>
            <person name="Zhou Z."/>
            <person name="Liu Y."/>
            <person name="Xu W."/>
            <person name="Pan J."/>
            <person name="Luo Z.H."/>
            <person name="Li M."/>
        </authorList>
    </citation>
    <scope>NUCLEOTIDE SEQUENCE [LARGE SCALE GENOMIC DNA]</scope>
    <source>
        <strain evidence="1">SpSt-508</strain>
    </source>
</reference>
<evidence type="ECO:0000313" key="1">
    <source>
        <dbReference type="EMBL" id="HGT41082.1"/>
    </source>
</evidence>
<sequence length="204" mass="21717">MTIGRRGWRGIGIWAAWVLAGCNGPADSPPSPPPLPVAPAYKESASIKDQIAAAAEPREKQFQGITVTVPAAWEERAPANEFIQAEFRVNGEAGAARITMSSTGGGIEANLERWRGQFTRGPDDPEPKQTTLAVGTQQAVVLELFGTFRDGFSGGSAQPKSAMLGAAIPTGPATFFVKMTGPRETVLSQREAFYELVKTARLSD</sequence>
<name>A0A7C4LMX2_9PLAN</name>
<evidence type="ECO:0008006" key="2">
    <source>
        <dbReference type="Google" id="ProtNLM"/>
    </source>
</evidence>
<organism evidence="1">
    <name type="scientific">Schlesneria paludicola</name>
    <dbReference type="NCBI Taxonomy" id="360056"/>
    <lineage>
        <taxon>Bacteria</taxon>
        <taxon>Pseudomonadati</taxon>
        <taxon>Planctomycetota</taxon>
        <taxon>Planctomycetia</taxon>
        <taxon>Planctomycetales</taxon>
        <taxon>Planctomycetaceae</taxon>
        <taxon>Schlesneria</taxon>
    </lineage>
</organism>
<dbReference type="AlphaFoldDB" id="A0A7C4LMX2"/>